<gene>
    <name evidence="2" type="ORF">NRB56_53030</name>
</gene>
<reference evidence="2 3" key="1">
    <citation type="submission" date="2019-10" db="EMBL/GenBank/DDBJ databases">
        <title>Nocardia macrotermitis sp. nov. and Nocardia aurantia sp. nov., isolated from the gut of fungus growing-termite Macrotermes natalensis.</title>
        <authorList>
            <person name="Benndorf R."/>
            <person name="Schwitalla J."/>
            <person name="Martin K."/>
            <person name="De Beer W."/>
            <person name="Kaster A.-K."/>
            <person name="Vollmers J."/>
            <person name="Poulsen M."/>
            <person name="Beemelmanns C."/>
        </authorList>
    </citation>
    <scope>NUCLEOTIDE SEQUENCE [LARGE SCALE GENOMIC DNA]</scope>
    <source>
        <strain evidence="2 3">RB56</strain>
    </source>
</reference>
<feature type="transmembrane region" description="Helical" evidence="1">
    <location>
        <begin position="253"/>
        <end position="274"/>
    </location>
</feature>
<dbReference type="AlphaFoldDB" id="A0A7K0DVA6"/>
<keyword evidence="1" id="KW-0472">Membrane</keyword>
<feature type="transmembrane region" description="Helical" evidence="1">
    <location>
        <begin position="201"/>
        <end position="220"/>
    </location>
</feature>
<name>A0A7K0DVA6_9NOCA</name>
<comment type="caution">
    <text evidence="2">The sequence shown here is derived from an EMBL/GenBank/DDBJ whole genome shotgun (WGS) entry which is preliminary data.</text>
</comment>
<dbReference type="RefSeq" id="WP_153346851.1">
    <property type="nucleotide sequence ID" value="NZ_WEGI01000012.1"/>
</dbReference>
<keyword evidence="3" id="KW-1185">Reference proteome</keyword>
<keyword evidence="1" id="KW-0812">Transmembrane</keyword>
<proteinExistence type="predicted"/>
<evidence type="ECO:0008006" key="4">
    <source>
        <dbReference type="Google" id="ProtNLM"/>
    </source>
</evidence>
<sequence length="280" mass="31424">MVDEQQQSPFVRSMSTRAARRATAYAAEVDQFLAEPLALRRRAGEQELLDSLNRNVESLVVQYDPPSIRRNSDSLVFGRIYATIPRSAQRIAVSPELLAALLAAEVEYRGPLRLSRTQNRQLAEVYERLGTALSVLLPGHAALAFRRGGSLYRQDEDSDGEDRCSLNLARSRRRAQPVRFRRIGGYLPDLLCGYGYRPYRILIWVFVQVAACAAVVRALSDQPTLLIVYDCCINFLNPLGPGDTAGLEGAERFVFVVEAYAGTLTTSVFFALMVRRWFRT</sequence>
<organism evidence="2 3">
    <name type="scientific">Nocardia aurantia</name>
    <dbReference type="NCBI Taxonomy" id="2585199"/>
    <lineage>
        <taxon>Bacteria</taxon>
        <taxon>Bacillati</taxon>
        <taxon>Actinomycetota</taxon>
        <taxon>Actinomycetes</taxon>
        <taxon>Mycobacteriales</taxon>
        <taxon>Nocardiaceae</taxon>
        <taxon>Nocardia</taxon>
    </lineage>
</organism>
<keyword evidence="1" id="KW-1133">Transmembrane helix</keyword>
<dbReference type="Proteomes" id="UP000431401">
    <property type="component" value="Unassembled WGS sequence"/>
</dbReference>
<accession>A0A7K0DVA6</accession>
<dbReference type="OrthoDB" id="3684975at2"/>
<protein>
    <recommendedName>
        <fullName evidence="4">Potassium channel domain-containing protein</fullName>
    </recommendedName>
</protein>
<evidence type="ECO:0000313" key="3">
    <source>
        <dbReference type="Proteomes" id="UP000431401"/>
    </source>
</evidence>
<evidence type="ECO:0000313" key="2">
    <source>
        <dbReference type="EMBL" id="MQY29710.1"/>
    </source>
</evidence>
<evidence type="ECO:0000256" key="1">
    <source>
        <dbReference type="SAM" id="Phobius"/>
    </source>
</evidence>
<dbReference type="EMBL" id="WEGI01000012">
    <property type="protein sequence ID" value="MQY29710.1"/>
    <property type="molecule type" value="Genomic_DNA"/>
</dbReference>